<evidence type="ECO:0000313" key="3">
    <source>
        <dbReference type="Proteomes" id="UP001158576"/>
    </source>
</evidence>
<feature type="compositionally biased region" description="Low complexity" evidence="1">
    <location>
        <begin position="56"/>
        <end position="68"/>
    </location>
</feature>
<evidence type="ECO:0000313" key="2">
    <source>
        <dbReference type="EMBL" id="CAG5101522.1"/>
    </source>
</evidence>
<name>A0ABN7SIV5_OIKDI</name>
<gene>
    <name evidence="2" type="ORF">OKIOD_LOCUS8730</name>
</gene>
<organism evidence="2 3">
    <name type="scientific">Oikopleura dioica</name>
    <name type="common">Tunicate</name>
    <dbReference type="NCBI Taxonomy" id="34765"/>
    <lineage>
        <taxon>Eukaryota</taxon>
        <taxon>Metazoa</taxon>
        <taxon>Chordata</taxon>
        <taxon>Tunicata</taxon>
        <taxon>Appendicularia</taxon>
        <taxon>Copelata</taxon>
        <taxon>Oikopleuridae</taxon>
        <taxon>Oikopleura</taxon>
    </lineage>
</organism>
<feature type="region of interest" description="Disordered" evidence="1">
    <location>
        <begin position="1"/>
        <end position="91"/>
    </location>
</feature>
<keyword evidence="3" id="KW-1185">Reference proteome</keyword>
<feature type="compositionally biased region" description="Low complexity" evidence="1">
    <location>
        <begin position="13"/>
        <end position="32"/>
    </location>
</feature>
<accession>A0ABN7SIV5</accession>
<sequence>MTKQTTAAKRTNLAKSLARASAKLAAASRTLSQPAEAPEVGRGKMPFFGGKKKGEQQPQPQRQQQRQQENQRTYQEAQPQRVPLAPPAPKYPTRAPNGVNFVDVDADQLSYCIDGASIFEDNLRFLRLTQANTVLERAAFAKEMCDILDAEETQEHRLVNDLRAERVKILIRSANGRVLDICGRNF</sequence>
<evidence type="ECO:0000256" key="1">
    <source>
        <dbReference type="SAM" id="MobiDB-lite"/>
    </source>
</evidence>
<proteinExistence type="predicted"/>
<dbReference type="EMBL" id="OU015570">
    <property type="protein sequence ID" value="CAG5101522.1"/>
    <property type="molecule type" value="Genomic_DNA"/>
</dbReference>
<reference evidence="2 3" key="1">
    <citation type="submission" date="2021-04" db="EMBL/GenBank/DDBJ databases">
        <authorList>
            <person name="Bliznina A."/>
        </authorList>
    </citation>
    <scope>NUCLEOTIDE SEQUENCE [LARGE SCALE GENOMIC DNA]</scope>
</reference>
<dbReference type="Proteomes" id="UP001158576">
    <property type="component" value="Chromosome YSR"/>
</dbReference>
<protein>
    <submittedName>
        <fullName evidence="2">Oidioi.mRNA.OKI2018_I69.YSR.g17172.t1.cds</fullName>
    </submittedName>
</protein>